<evidence type="ECO:0000313" key="2">
    <source>
        <dbReference type="EMBL" id="KAL3283303.1"/>
    </source>
</evidence>
<evidence type="ECO:0000256" key="1">
    <source>
        <dbReference type="SAM" id="Coils"/>
    </source>
</evidence>
<dbReference type="Proteomes" id="UP001516400">
    <property type="component" value="Unassembled WGS sequence"/>
</dbReference>
<keyword evidence="1" id="KW-0175">Coiled coil</keyword>
<comment type="caution">
    <text evidence="2">The sequence shown here is derived from an EMBL/GenBank/DDBJ whole genome shotgun (WGS) entry which is preliminary data.</text>
</comment>
<feature type="coiled-coil region" evidence="1">
    <location>
        <begin position="43"/>
        <end position="70"/>
    </location>
</feature>
<keyword evidence="3" id="KW-1185">Reference proteome</keyword>
<accession>A0ABD2NX47</accession>
<dbReference type="AlphaFoldDB" id="A0ABD2NX47"/>
<sequence length="130" mass="15603">MLPGEDRRKEPTERKFNFETKRDTFIIDIQKLKLNTRLQDTQIEKLKWRMKQMEEDFSDYERQAELDLKEKCDEVEILSMKLAGNEENIKLLKKMEQTEYTKNTQRKDISVQTNNVSSILNEVDIKSQVE</sequence>
<organism evidence="2 3">
    <name type="scientific">Cryptolaemus montrouzieri</name>
    <dbReference type="NCBI Taxonomy" id="559131"/>
    <lineage>
        <taxon>Eukaryota</taxon>
        <taxon>Metazoa</taxon>
        <taxon>Ecdysozoa</taxon>
        <taxon>Arthropoda</taxon>
        <taxon>Hexapoda</taxon>
        <taxon>Insecta</taxon>
        <taxon>Pterygota</taxon>
        <taxon>Neoptera</taxon>
        <taxon>Endopterygota</taxon>
        <taxon>Coleoptera</taxon>
        <taxon>Polyphaga</taxon>
        <taxon>Cucujiformia</taxon>
        <taxon>Coccinelloidea</taxon>
        <taxon>Coccinellidae</taxon>
        <taxon>Scymninae</taxon>
        <taxon>Scymnini</taxon>
        <taxon>Cryptolaemus</taxon>
    </lineage>
</organism>
<reference evidence="2 3" key="1">
    <citation type="journal article" date="2021" name="BMC Biol.">
        <title>Horizontally acquired antibacterial genes associated with adaptive radiation of ladybird beetles.</title>
        <authorList>
            <person name="Li H.S."/>
            <person name="Tang X.F."/>
            <person name="Huang Y.H."/>
            <person name="Xu Z.Y."/>
            <person name="Chen M.L."/>
            <person name="Du X.Y."/>
            <person name="Qiu B.Y."/>
            <person name="Chen P.T."/>
            <person name="Zhang W."/>
            <person name="Slipinski A."/>
            <person name="Escalona H.E."/>
            <person name="Waterhouse R.M."/>
            <person name="Zwick A."/>
            <person name="Pang H."/>
        </authorList>
    </citation>
    <scope>NUCLEOTIDE SEQUENCE [LARGE SCALE GENOMIC DNA]</scope>
    <source>
        <strain evidence="2">SYSU2018</strain>
    </source>
</reference>
<protein>
    <submittedName>
        <fullName evidence="2">Uncharacterized protein</fullName>
    </submittedName>
</protein>
<gene>
    <name evidence="2" type="ORF">HHI36_006451</name>
</gene>
<dbReference type="EMBL" id="JABFTP020000144">
    <property type="protein sequence ID" value="KAL3283303.1"/>
    <property type="molecule type" value="Genomic_DNA"/>
</dbReference>
<proteinExistence type="predicted"/>
<evidence type="ECO:0000313" key="3">
    <source>
        <dbReference type="Proteomes" id="UP001516400"/>
    </source>
</evidence>
<name>A0ABD2NX47_9CUCU</name>